<dbReference type="GO" id="GO:0005886">
    <property type="term" value="C:plasma membrane"/>
    <property type="evidence" value="ECO:0007669"/>
    <property type="project" value="UniProtKB-SubCell"/>
</dbReference>
<evidence type="ECO:0000259" key="7">
    <source>
        <dbReference type="Pfam" id="PF05231"/>
    </source>
</evidence>
<organism evidence="8 9">
    <name type="scientific">Xanthomonas vasicola pv. vasculorum</name>
    <dbReference type="NCBI Taxonomy" id="325776"/>
    <lineage>
        <taxon>Bacteria</taxon>
        <taxon>Pseudomonadati</taxon>
        <taxon>Pseudomonadota</taxon>
        <taxon>Gammaproteobacteria</taxon>
        <taxon>Lysobacterales</taxon>
        <taxon>Lysobacteraceae</taxon>
        <taxon>Xanthomonas</taxon>
    </lineage>
</organism>
<protein>
    <submittedName>
        <fullName evidence="8">Histidine kinase</fullName>
    </submittedName>
</protein>
<evidence type="ECO:0000313" key="8">
    <source>
        <dbReference type="EMBL" id="RNK99689.1"/>
    </source>
</evidence>
<dbReference type="Proteomes" id="UP000284283">
    <property type="component" value="Unassembled WGS sequence"/>
</dbReference>
<feature type="transmembrane region" description="Helical" evidence="6">
    <location>
        <begin position="29"/>
        <end position="47"/>
    </location>
</feature>
<dbReference type="EMBL" id="PYTT01000132">
    <property type="protein sequence ID" value="RNK99689.1"/>
    <property type="molecule type" value="Genomic_DNA"/>
</dbReference>
<feature type="transmembrane region" description="Helical" evidence="6">
    <location>
        <begin position="129"/>
        <end position="150"/>
    </location>
</feature>
<keyword evidence="2" id="KW-1003">Cell membrane</keyword>
<reference evidence="8 9" key="1">
    <citation type="submission" date="2018-03" db="EMBL/GenBank/DDBJ databases">
        <authorList>
            <person name="Wu G."/>
        </authorList>
    </citation>
    <scope>NUCLEOTIDE SEQUENCE [LARGE SCALE GENOMIC DNA]</scope>
    <source>
        <strain evidence="8 9">SAM-118</strain>
    </source>
</reference>
<dbReference type="InterPro" id="IPR007895">
    <property type="entry name" value="MASE1"/>
</dbReference>
<evidence type="ECO:0000256" key="4">
    <source>
        <dbReference type="ARBA" id="ARBA00022989"/>
    </source>
</evidence>
<name>A0AAE8F4W4_XANVA</name>
<keyword evidence="5 6" id="KW-0472">Membrane</keyword>
<dbReference type="AlphaFoldDB" id="A0AAE8F4W4"/>
<evidence type="ECO:0000256" key="2">
    <source>
        <dbReference type="ARBA" id="ARBA00022475"/>
    </source>
</evidence>
<feature type="transmembrane region" description="Helical" evidence="6">
    <location>
        <begin position="97"/>
        <end position="117"/>
    </location>
</feature>
<evidence type="ECO:0000313" key="9">
    <source>
        <dbReference type="Proteomes" id="UP000284283"/>
    </source>
</evidence>
<comment type="caution">
    <text evidence="8">The sequence shown here is derived from an EMBL/GenBank/DDBJ whole genome shotgun (WGS) entry which is preliminary data.</text>
</comment>
<keyword evidence="4 6" id="KW-1133">Transmembrane helix</keyword>
<evidence type="ECO:0000256" key="3">
    <source>
        <dbReference type="ARBA" id="ARBA00022692"/>
    </source>
</evidence>
<dbReference type="RefSeq" id="WP_010371363.1">
    <property type="nucleotide sequence ID" value="NZ_JAOEIS010000016.1"/>
</dbReference>
<feature type="transmembrane region" description="Helical" evidence="6">
    <location>
        <begin position="276"/>
        <end position="296"/>
    </location>
</feature>
<feature type="transmembrane region" description="Helical" evidence="6">
    <location>
        <begin position="246"/>
        <end position="264"/>
    </location>
</feature>
<evidence type="ECO:0000256" key="1">
    <source>
        <dbReference type="ARBA" id="ARBA00004651"/>
    </source>
</evidence>
<sequence length="517" mass="56875">MANRFTLDKMVDEPGSGCMAGARELAEGLLLSLGYCVVYLLVWHLSVDQWYLPAGLRAASLLFMPYRRWPFLLVGDAAAMLWLRVPMLETRDYAPIWAYLSPFLLAPAVALAVSAIRGHTPDVITRNRILPIMAILALWSTLCGMALNAALGGPIASSPLEILLRTWLGSYLGILIFLLPGLLWYRRAEGYLRDDLVRDSAFAGCAMAALFCTANVVPEPLLRQVLMVSLIGPAIVLTLRHGWRGAAVGALLANLIAALSRSKYGIAAYDSELFSVQLLIAVIATGLFVLGSRLAFASTQAGNQEQAQLEALQFAQAGYLAAERTLRNRVVDYSDINVHINRLRKDCVAQLRERGHHAAAMEMTRAGVIESRLLHEYVAGLYPLEIETHGVYQALRSPVLARFYNTEIHHALRGHCGDLSLGLQLAAYRCALNAFEMLPQAERHLVQARTWKSGGAQGVVIRIFADSLLLDIVQRDTTEASAELRTRLKAHGGMFRRRHTRTLSLLLAEPVSITSSV</sequence>
<dbReference type="GO" id="GO:0016301">
    <property type="term" value="F:kinase activity"/>
    <property type="evidence" value="ECO:0007669"/>
    <property type="project" value="UniProtKB-KW"/>
</dbReference>
<dbReference type="KEGG" id="xva:C7V42_13070"/>
<evidence type="ECO:0000256" key="6">
    <source>
        <dbReference type="SAM" id="Phobius"/>
    </source>
</evidence>
<keyword evidence="3 6" id="KW-0812">Transmembrane</keyword>
<gene>
    <name evidence="8" type="ORF">C9386_16015</name>
</gene>
<feature type="transmembrane region" description="Helical" evidence="6">
    <location>
        <begin position="162"/>
        <end position="184"/>
    </location>
</feature>
<keyword evidence="8" id="KW-0808">Transferase</keyword>
<feature type="domain" description="MASE1" evidence="7">
    <location>
        <begin position="28"/>
        <end position="292"/>
    </location>
</feature>
<keyword evidence="8" id="KW-0418">Kinase</keyword>
<evidence type="ECO:0000256" key="5">
    <source>
        <dbReference type="ARBA" id="ARBA00023136"/>
    </source>
</evidence>
<accession>A0AAE8F4W4</accession>
<dbReference type="Pfam" id="PF05231">
    <property type="entry name" value="MASE1"/>
    <property type="match status" value="1"/>
</dbReference>
<proteinExistence type="predicted"/>
<comment type="subcellular location">
    <subcellularLocation>
        <location evidence="1">Cell membrane</location>
        <topology evidence="1">Multi-pass membrane protein</topology>
    </subcellularLocation>
</comment>